<name>A0A1H3VUV5_9BACI</name>
<gene>
    <name evidence="4" type="ORF">SAMN05421743_101193</name>
</gene>
<dbReference type="PROSITE" id="PS00107">
    <property type="entry name" value="PROTEIN_KINASE_ATP"/>
    <property type="match status" value="1"/>
</dbReference>
<dbReference type="RefSeq" id="WP_245728690.1">
    <property type="nucleotide sequence ID" value="NZ_FNQR01000001.1"/>
</dbReference>
<reference evidence="4 5" key="1">
    <citation type="submission" date="2016-10" db="EMBL/GenBank/DDBJ databases">
        <authorList>
            <person name="de Groot N.N."/>
        </authorList>
    </citation>
    <scope>NUCLEOTIDE SEQUENCE [LARGE SCALE GENOMIC DNA]</scope>
    <source>
        <strain evidence="4 5">CCM7597</strain>
    </source>
</reference>
<feature type="coiled-coil region" evidence="2">
    <location>
        <begin position="45"/>
        <end position="104"/>
    </location>
</feature>
<evidence type="ECO:0000256" key="2">
    <source>
        <dbReference type="SAM" id="Coils"/>
    </source>
</evidence>
<dbReference type="AlphaFoldDB" id="A0A1H3VUV5"/>
<proteinExistence type="predicted"/>
<keyword evidence="3" id="KW-0812">Transmembrane</keyword>
<dbReference type="EMBL" id="FNQR01000001">
    <property type="protein sequence ID" value="SDZ78567.1"/>
    <property type="molecule type" value="Genomic_DNA"/>
</dbReference>
<keyword evidence="3" id="KW-1133">Transmembrane helix</keyword>
<dbReference type="STRING" id="571932.SAMN05421743_101193"/>
<feature type="transmembrane region" description="Helical" evidence="3">
    <location>
        <begin position="12"/>
        <end position="30"/>
    </location>
</feature>
<accession>A0A1H3VUV5</accession>
<dbReference type="Proteomes" id="UP000198584">
    <property type="component" value="Unassembled WGS sequence"/>
</dbReference>
<dbReference type="GO" id="GO:0005524">
    <property type="term" value="F:ATP binding"/>
    <property type="evidence" value="ECO:0007669"/>
    <property type="project" value="UniProtKB-UniRule"/>
</dbReference>
<keyword evidence="1" id="KW-0067">ATP-binding</keyword>
<evidence type="ECO:0000256" key="3">
    <source>
        <dbReference type="SAM" id="Phobius"/>
    </source>
</evidence>
<dbReference type="InterPro" id="IPR017441">
    <property type="entry name" value="Protein_kinase_ATP_BS"/>
</dbReference>
<keyword evidence="3" id="KW-0472">Membrane</keyword>
<protein>
    <submittedName>
        <fullName evidence="4">Uncharacterized protein</fullName>
    </submittedName>
</protein>
<dbReference type="Gene3D" id="1.10.287.1490">
    <property type="match status" value="1"/>
</dbReference>
<keyword evidence="5" id="KW-1185">Reference proteome</keyword>
<organism evidence="4 5">
    <name type="scientific">Thalassobacillus cyri</name>
    <dbReference type="NCBI Taxonomy" id="571932"/>
    <lineage>
        <taxon>Bacteria</taxon>
        <taxon>Bacillati</taxon>
        <taxon>Bacillota</taxon>
        <taxon>Bacilli</taxon>
        <taxon>Bacillales</taxon>
        <taxon>Bacillaceae</taxon>
        <taxon>Thalassobacillus</taxon>
    </lineage>
</organism>
<evidence type="ECO:0000256" key="1">
    <source>
        <dbReference type="PROSITE-ProRule" id="PRU10141"/>
    </source>
</evidence>
<feature type="binding site" evidence="1">
    <location>
        <position position="242"/>
    </location>
    <ligand>
        <name>ATP</name>
        <dbReference type="ChEBI" id="CHEBI:30616"/>
    </ligand>
</feature>
<keyword evidence="2" id="KW-0175">Coiled coil</keyword>
<feature type="coiled-coil region" evidence="2">
    <location>
        <begin position="129"/>
        <end position="163"/>
    </location>
</feature>
<evidence type="ECO:0000313" key="5">
    <source>
        <dbReference type="Proteomes" id="UP000198584"/>
    </source>
</evidence>
<keyword evidence="1" id="KW-0547">Nucleotide-binding</keyword>
<sequence length="242" mass="26872">MKKLLKSKAAQVTFVSIAVVIISSIFYAVGTTQAKGEFEDSKVTLSELLTKIGEAEGELVKLEEEVKQAVEEQEEKMTETEEEIRDTEKKLDKVKADYKKEKETYNEAVKVIAERDTAEQELSTFQTEIGEFDATIKAKKKEVSNLKNEIERLTNIIVETGEAPKEFAAGQYLVGQDFPEGRYKAVPVGEGSNFVIFNGSSGLADVNTILGDGSFGETEYIFWTSDGDMMETAARVKLIPLK</sequence>
<evidence type="ECO:0000313" key="4">
    <source>
        <dbReference type="EMBL" id="SDZ78567.1"/>
    </source>
</evidence>